<dbReference type="InterPro" id="IPR013324">
    <property type="entry name" value="RNA_pol_sigma_r3/r4-like"/>
</dbReference>
<dbReference type="PANTHER" id="PTHR43133">
    <property type="entry name" value="RNA POLYMERASE ECF-TYPE SIGMA FACTO"/>
    <property type="match status" value="1"/>
</dbReference>
<evidence type="ECO:0000256" key="1">
    <source>
        <dbReference type="ARBA" id="ARBA00010641"/>
    </source>
</evidence>
<dbReference type="EMBL" id="JPOS01000018">
    <property type="protein sequence ID" value="KGE88657.1"/>
    <property type="molecule type" value="Genomic_DNA"/>
</dbReference>
<dbReference type="InterPro" id="IPR007627">
    <property type="entry name" value="RNA_pol_sigma70_r2"/>
</dbReference>
<dbReference type="NCBIfam" id="TIGR02937">
    <property type="entry name" value="sigma70-ECF"/>
    <property type="match status" value="1"/>
</dbReference>
<dbReference type="SUPFAM" id="SSF88659">
    <property type="entry name" value="Sigma3 and sigma4 domains of RNA polymerase sigma factors"/>
    <property type="match status" value="1"/>
</dbReference>
<keyword evidence="4" id="KW-0804">Transcription</keyword>
<evidence type="ECO:0008006" key="9">
    <source>
        <dbReference type="Google" id="ProtNLM"/>
    </source>
</evidence>
<evidence type="ECO:0000259" key="6">
    <source>
        <dbReference type="Pfam" id="PF08281"/>
    </source>
</evidence>
<dbReference type="GO" id="GO:0006352">
    <property type="term" value="P:DNA-templated transcription initiation"/>
    <property type="evidence" value="ECO:0007669"/>
    <property type="project" value="InterPro"/>
</dbReference>
<sequence>MPISANSTDEELRRACLKGDRRAQQALYQKYYGKLLGIPMRYTGNQAEAKDLLNQAFLQIFRSLPDYTDSGSFAGWMSTITFRVTMDHLRMEQRYRERYRMEVPERTAIDSRIEGQLEAADIFRCIQQLPDYLRVVFSLYVIDGYQHKDIAAMIGITADTSKWRLRKARQLLQAALEQDYLNNDQSA</sequence>
<evidence type="ECO:0000256" key="2">
    <source>
        <dbReference type="ARBA" id="ARBA00023015"/>
    </source>
</evidence>
<keyword evidence="2" id="KW-0805">Transcription regulation</keyword>
<dbReference type="AlphaFoldDB" id="A0A098SC89"/>
<gene>
    <name evidence="7" type="ORF">IX84_08300</name>
</gene>
<comment type="caution">
    <text evidence="7">The sequence shown here is derived from an EMBL/GenBank/DDBJ whole genome shotgun (WGS) entry which is preliminary data.</text>
</comment>
<dbReference type="Gene3D" id="1.10.1740.10">
    <property type="match status" value="1"/>
</dbReference>
<evidence type="ECO:0000259" key="5">
    <source>
        <dbReference type="Pfam" id="PF04542"/>
    </source>
</evidence>
<organism evidence="7 8">
    <name type="scientific">Phaeodactylibacter xiamenensis</name>
    <dbReference type="NCBI Taxonomy" id="1524460"/>
    <lineage>
        <taxon>Bacteria</taxon>
        <taxon>Pseudomonadati</taxon>
        <taxon>Bacteroidota</taxon>
        <taxon>Saprospiria</taxon>
        <taxon>Saprospirales</taxon>
        <taxon>Haliscomenobacteraceae</taxon>
        <taxon>Phaeodactylibacter</taxon>
    </lineage>
</organism>
<dbReference type="Pfam" id="PF04542">
    <property type="entry name" value="Sigma70_r2"/>
    <property type="match status" value="1"/>
</dbReference>
<dbReference type="PANTHER" id="PTHR43133:SF46">
    <property type="entry name" value="RNA POLYMERASE SIGMA-70 FACTOR ECF SUBFAMILY"/>
    <property type="match status" value="1"/>
</dbReference>
<dbReference type="InterPro" id="IPR014284">
    <property type="entry name" value="RNA_pol_sigma-70_dom"/>
</dbReference>
<dbReference type="Pfam" id="PF08281">
    <property type="entry name" value="Sigma70_r4_2"/>
    <property type="match status" value="1"/>
</dbReference>
<dbReference type="GO" id="GO:0003677">
    <property type="term" value="F:DNA binding"/>
    <property type="evidence" value="ECO:0007669"/>
    <property type="project" value="InterPro"/>
</dbReference>
<evidence type="ECO:0000313" key="7">
    <source>
        <dbReference type="EMBL" id="KGE88657.1"/>
    </source>
</evidence>
<evidence type="ECO:0000256" key="4">
    <source>
        <dbReference type="ARBA" id="ARBA00023163"/>
    </source>
</evidence>
<reference evidence="7 8" key="1">
    <citation type="journal article" date="2014" name="Int. J. Syst. Evol. Microbiol.">
        <title>Phaeodactylibacter xiamenensis gen. nov., sp. nov., a member of the family Saprospiraceae isolated from the marine alga Phaeodactylum tricornutum.</title>
        <authorList>
            <person name="Chen Z.Jr."/>
            <person name="Lei X."/>
            <person name="Lai Q."/>
            <person name="Li Y."/>
            <person name="Zhang B."/>
            <person name="Zhang J."/>
            <person name="Zhang H."/>
            <person name="Yang L."/>
            <person name="Zheng W."/>
            <person name="Tian Y."/>
            <person name="Yu Z."/>
            <person name="Xu H.Jr."/>
            <person name="Zheng T."/>
        </authorList>
    </citation>
    <scope>NUCLEOTIDE SEQUENCE [LARGE SCALE GENOMIC DNA]</scope>
    <source>
        <strain evidence="7 8">KD52</strain>
    </source>
</reference>
<feature type="domain" description="RNA polymerase sigma-70 region 2" evidence="5">
    <location>
        <begin position="27"/>
        <end position="94"/>
    </location>
</feature>
<keyword evidence="3" id="KW-0731">Sigma factor</keyword>
<dbReference type="InterPro" id="IPR039425">
    <property type="entry name" value="RNA_pol_sigma-70-like"/>
</dbReference>
<dbReference type="GO" id="GO:0016987">
    <property type="term" value="F:sigma factor activity"/>
    <property type="evidence" value="ECO:0007669"/>
    <property type="project" value="UniProtKB-KW"/>
</dbReference>
<dbReference type="OrthoDB" id="9782991at2"/>
<evidence type="ECO:0000256" key="3">
    <source>
        <dbReference type="ARBA" id="ARBA00023082"/>
    </source>
</evidence>
<dbReference type="Gene3D" id="1.10.10.10">
    <property type="entry name" value="Winged helix-like DNA-binding domain superfamily/Winged helix DNA-binding domain"/>
    <property type="match status" value="1"/>
</dbReference>
<name>A0A098SC89_9BACT</name>
<proteinExistence type="inferred from homology"/>
<dbReference type="InterPro" id="IPR013325">
    <property type="entry name" value="RNA_pol_sigma_r2"/>
</dbReference>
<dbReference type="STRING" id="1524460.IX84_08300"/>
<dbReference type="InterPro" id="IPR013249">
    <property type="entry name" value="RNA_pol_sigma70_r4_t2"/>
</dbReference>
<dbReference type="InterPro" id="IPR036388">
    <property type="entry name" value="WH-like_DNA-bd_sf"/>
</dbReference>
<protein>
    <recommendedName>
        <fullName evidence="9">RNA polymerase sigma-70 factor</fullName>
    </recommendedName>
</protein>
<feature type="domain" description="RNA polymerase sigma factor 70 region 4 type 2" evidence="6">
    <location>
        <begin position="122"/>
        <end position="172"/>
    </location>
</feature>
<comment type="similarity">
    <text evidence="1">Belongs to the sigma-70 factor family. ECF subfamily.</text>
</comment>
<dbReference type="SUPFAM" id="SSF88946">
    <property type="entry name" value="Sigma2 domain of RNA polymerase sigma factors"/>
    <property type="match status" value="1"/>
</dbReference>
<accession>A0A098SC89</accession>
<dbReference type="RefSeq" id="WP_044218423.1">
    <property type="nucleotide sequence ID" value="NZ_JBKAGJ010000018.1"/>
</dbReference>
<evidence type="ECO:0000313" key="8">
    <source>
        <dbReference type="Proteomes" id="UP000029736"/>
    </source>
</evidence>
<dbReference type="Proteomes" id="UP000029736">
    <property type="component" value="Unassembled WGS sequence"/>
</dbReference>
<keyword evidence="8" id="KW-1185">Reference proteome</keyword>